<reference evidence="2" key="2">
    <citation type="journal article" date="2021" name="PeerJ">
        <title>Extensive microbial diversity within the chicken gut microbiome revealed by metagenomics and culture.</title>
        <authorList>
            <person name="Gilroy R."/>
            <person name="Ravi A."/>
            <person name="Getino M."/>
            <person name="Pursley I."/>
            <person name="Horton D.L."/>
            <person name="Alikhan N.F."/>
            <person name="Baker D."/>
            <person name="Gharbi K."/>
            <person name="Hall N."/>
            <person name="Watson M."/>
            <person name="Adriaenssens E.M."/>
            <person name="Foster-Nyarko E."/>
            <person name="Jarju S."/>
            <person name="Secka A."/>
            <person name="Antonio M."/>
            <person name="Oren A."/>
            <person name="Chaudhuri R.R."/>
            <person name="La Ragione R."/>
            <person name="Hildebrand F."/>
            <person name="Pallen M.J."/>
        </authorList>
    </citation>
    <scope>NUCLEOTIDE SEQUENCE</scope>
    <source>
        <strain evidence="2">CHK33-4379</strain>
    </source>
</reference>
<feature type="chain" id="PRO_5038897797" evidence="1">
    <location>
        <begin position="25"/>
        <end position="508"/>
    </location>
</feature>
<name>A0A9D1KK38_9FIRM</name>
<dbReference type="AlphaFoldDB" id="A0A9D1KK38"/>
<evidence type="ECO:0000256" key="1">
    <source>
        <dbReference type="SAM" id="SignalP"/>
    </source>
</evidence>
<keyword evidence="1" id="KW-0732">Signal</keyword>
<evidence type="ECO:0000313" key="2">
    <source>
        <dbReference type="EMBL" id="HIT58686.1"/>
    </source>
</evidence>
<dbReference type="SUPFAM" id="SSF51126">
    <property type="entry name" value="Pectin lyase-like"/>
    <property type="match status" value="1"/>
</dbReference>
<comment type="caution">
    <text evidence="2">The sequence shown here is derived from an EMBL/GenBank/DDBJ whole genome shotgun (WGS) entry which is preliminary data.</text>
</comment>
<evidence type="ECO:0000313" key="3">
    <source>
        <dbReference type="Proteomes" id="UP000824136"/>
    </source>
</evidence>
<feature type="signal peptide" evidence="1">
    <location>
        <begin position="1"/>
        <end position="24"/>
    </location>
</feature>
<reference evidence="2" key="1">
    <citation type="submission" date="2020-10" db="EMBL/GenBank/DDBJ databases">
        <authorList>
            <person name="Gilroy R."/>
        </authorList>
    </citation>
    <scope>NUCLEOTIDE SEQUENCE</scope>
    <source>
        <strain evidence="2">CHK33-4379</strain>
    </source>
</reference>
<organism evidence="2 3">
    <name type="scientific">Candidatus Faeciplasma pullistercoris</name>
    <dbReference type="NCBI Taxonomy" id="2840800"/>
    <lineage>
        <taxon>Bacteria</taxon>
        <taxon>Bacillati</taxon>
        <taxon>Bacillota</taxon>
        <taxon>Clostridia</taxon>
        <taxon>Eubacteriales</taxon>
        <taxon>Oscillospiraceae</taxon>
        <taxon>Oscillospiraceae incertae sedis</taxon>
        <taxon>Candidatus Faeciplasma</taxon>
    </lineage>
</organism>
<dbReference type="EMBL" id="DVLL01000013">
    <property type="protein sequence ID" value="HIT58686.1"/>
    <property type="molecule type" value="Genomic_DNA"/>
</dbReference>
<proteinExistence type="predicted"/>
<gene>
    <name evidence="2" type="ORF">IAC39_03090</name>
</gene>
<accession>A0A9D1KK38</accession>
<dbReference type="InterPro" id="IPR011050">
    <property type="entry name" value="Pectin_lyase_fold/virulence"/>
</dbReference>
<dbReference type="Proteomes" id="UP000824136">
    <property type="component" value="Unassembled WGS sequence"/>
</dbReference>
<sequence length="508" mass="53227">MKKVLAIILSAALLITALAVNVVAASATGTATGTFSGTFTANDYDSGMSTVTGSDVDIDGTWGGQFPDITKIIEKVAPLEDVTHIKVTVTANDITPCRGGEGISPRVELRWNNRAGTNAMTATFETTSGTAGQAVVYGDVPTGTTAVVLNPFAFNDQAESPIEFSVTVEVTYEEQGKVRIGDEYFDTLVKAVDAAKDGDTIYLLDNLEGAGIGIFASDVKDLTIDFGGNTYTCIGPAVGSSNTKSQAFHLEKSDTKTPNVTLQNGTLTATAAEDSGVKMLIQNYCNLTLTNMNLIGTTDTQYVLSNNFGNTVIDGNTSITATAGNVAFDVCYANGPYAGGVSVTVNTTGTITGDIELGTWNAAGGSNPKPDINDYLDNANLIINNVNLKGEIKNNVGGFNDYEPDNAGGTDEENKAEYNEKLQKAIDINGGTFAAGSKVENYLPEGGYKTDAAGNIIVGKKNDSNRITGCVYLNEDYHALIVNGRFIAQPHVDNGTGFCVACKGGINK</sequence>
<protein>
    <submittedName>
        <fullName evidence="2">Uncharacterized protein</fullName>
    </submittedName>
</protein>